<reference evidence="2 3" key="1">
    <citation type="journal article" date="2014" name="Agronomy (Basel)">
        <title>A Draft Genome Sequence for Ensete ventricosum, the Drought-Tolerant Tree Against Hunger.</title>
        <authorList>
            <person name="Harrison J."/>
            <person name="Moore K.A."/>
            <person name="Paszkiewicz K."/>
            <person name="Jones T."/>
            <person name="Grant M."/>
            <person name="Ambacheew D."/>
            <person name="Muzemil S."/>
            <person name="Studholme D.J."/>
        </authorList>
    </citation>
    <scope>NUCLEOTIDE SEQUENCE [LARGE SCALE GENOMIC DNA]</scope>
</reference>
<dbReference type="PANTHER" id="PTHR46159:SF12">
    <property type="entry name" value="PROTEIN TESMIN_TSO1-LIKE CXC 3-RELATED"/>
    <property type="match status" value="1"/>
</dbReference>
<gene>
    <name evidence="2" type="ORF">B296_00015362</name>
</gene>
<dbReference type="Proteomes" id="UP000287651">
    <property type="component" value="Unassembled WGS sequence"/>
</dbReference>
<evidence type="ECO:0000313" key="2">
    <source>
        <dbReference type="EMBL" id="RRT73879.1"/>
    </source>
</evidence>
<dbReference type="InterPro" id="IPR044522">
    <property type="entry name" value="TSO1-like"/>
</dbReference>
<protein>
    <submittedName>
        <fullName evidence="2">Uncharacterized protein</fullName>
    </submittedName>
</protein>
<name>A0A427ACC3_ENSVE</name>
<organism evidence="2 3">
    <name type="scientific">Ensete ventricosum</name>
    <name type="common">Abyssinian banana</name>
    <name type="synonym">Musa ensete</name>
    <dbReference type="NCBI Taxonomy" id="4639"/>
    <lineage>
        <taxon>Eukaryota</taxon>
        <taxon>Viridiplantae</taxon>
        <taxon>Streptophyta</taxon>
        <taxon>Embryophyta</taxon>
        <taxon>Tracheophyta</taxon>
        <taxon>Spermatophyta</taxon>
        <taxon>Magnoliopsida</taxon>
        <taxon>Liliopsida</taxon>
        <taxon>Zingiberales</taxon>
        <taxon>Musaceae</taxon>
        <taxon>Ensete</taxon>
    </lineage>
</organism>
<dbReference type="EMBL" id="AMZH03002949">
    <property type="protein sequence ID" value="RRT73879.1"/>
    <property type="molecule type" value="Genomic_DNA"/>
</dbReference>
<evidence type="ECO:0000313" key="3">
    <source>
        <dbReference type="Proteomes" id="UP000287651"/>
    </source>
</evidence>
<proteinExistence type="predicted"/>
<dbReference type="GO" id="GO:0003700">
    <property type="term" value="F:DNA-binding transcription factor activity"/>
    <property type="evidence" value="ECO:0007669"/>
    <property type="project" value="InterPro"/>
</dbReference>
<evidence type="ECO:0000256" key="1">
    <source>
        <dbReference type="SAM" id="MobiDB-lite"/>
    </source>
</evidence>
<comment type="caution">
    <text evidence="2">The sequence shown here is derived from an EMBL/GenBank/DDBJ whole genome shotgun (WGS) entry which is preliminary data.</text>
</comment>
<feature type="region of interest" description="Disordered" evidence="1">
    <location>
        <begin position="214"/>
        <end position="247"/>
    </location>
</feature>
<sequence>MRRRCLIFEVASVSKRNMYSDSKLNPLTSLSFKGKSVCDTKNLKPKIRESLYALPGIGLHLNALATTSKDRMVNKETLASEKQIISIPCSVGSLTSTTAGRNSLSKSSSAVEKDLCPSGNEVDLQIVSDDAPKDVTPNICEELSQGSPKKKRLSVELPFSSIASSTTSSKLSIGRSPAVYGSHMLRKCEMVLPPPKLENNVSTVVEDDTPAILRPTAAPTTTGIRIASPNQKRVSPPHGGAVKVAGN</sequence>
<dbReference type="PANTHER" id="PTHR46159">
    <property type="entry name" value="PROTEIN TESMIN/TSO1-LIKE CXC 2"/>
    <property type="match status" value="1"/>
</dbReference>
<accession>A0A427ACC3</accession>
<dbReference type="AlphaFoldDB" id="A0A427ACC3"/>
<feature type="compositionally biased region" description="Polar residues" evidence="1">
    <location>
        <begin position="218"/>
        <end position="233"/>
    </location>
</feature>